<sequence length="132" mass="15586">MAKYTFKYFLLKDLPFLSPLHKHFRGQLFYIYSTSSSKKRKRWARFSFPLTCLSLFSSRTLFYSLNTSNILLKQPLYPFYFPLPHCLPPIFIFQLSVRKEDLTHSGAILFVNVCGSTYPFTFSSRASKFFTF</sequence>
<dbReference type="AlphaFoldDB" id="A0A6V7W0I3"/>
<name>A0A6V7W0I3_MELEN</name>
<reference evidence="1 2" key="1">
    <citation type="submission" date="2020-08" db="EMBL/GenBank/DDBJ databases">
        <authorList>
            <person name="Koutsovoulos G."/>
            <person name="Danchin GJ E."/>
        </authorList>
    </citation>
    <scope>NUCLEOTIDE SEQUENCE [LARGE SCALE GENOMIC DNA]</scope>
</reference>
<evidence type="ECO:0000313" key="2">
    <source>
        <dbReference type="Proteomes" id="UP000580250"/>
    </source>
</evidence>
<dbReference type="EMBL" id="CAJEWN010000376">
    <property type="protein sequence ID" value="CAD2180660.1"/>
    <property type="molecule type" value="Genomic_DNA"/>
</dbReference>
<accession>A0A6V7W0I3</accession>
<proteinExistence type="predicted"/>
<comment type="caution">
    <text evidence="1">The sequence shown here is derived from an EMBL/GenBank/DDBJ whole genome shotgun (WGS) entry which is preliminary data.</text>
</comment>
<protein>
    <submittedName>
        <fullName evidence="1">Uncharacterized protein</fullName>
    </submittedName>
</protein>
<organism evidence="1 2">
    <name type="scientific">Meloidogyne enterolobii</name>
    <name type="common">Root-knot nematode worm</name>
    <name type="synonym">Meloidogyne mayaguensis</name>
    <dbReference type="NCBI Taxonomy" id="390850"/>
    <lineage>
        <taxon>Eukaryota</taxon>
        <taxon>Metazoa</taxon>
        <taxon>Ecdysozoa</taxon>
        <taxon>Nematoda</taxon>
        <taxon>Chromadorea</taxon>
        <taxon>Rhabditida</taxon>
        <taxon>Tylenchina</taxon>
        <taxon>Tylenchomorpha</taxon>
        <taxon>Tylenchoidea</taxon>
        <taxon>Meloidogynidae</taxon>
        <taxon>Meloidogyninae</taxon>
        <taxon>Meloidogyne</taxon>
    </lineage>
</organism>
<evidence type="ECO:0000313" key="1">
    <source>
        <dbReference type="EMBL" id="CAD2180660.1"/>
    </source>
</evidence>
<gene>
    <name evidence="1" type="ORF">MENT_LOCUS32751</name>
</gene>
<dbReference type="Proteomes" id="UP000580250">
    <property type="component" value="Unassembled WGS sequence"/>
</dbReference>